<comment type="caution">
    <text evidence="11">The sequence shown here is derived from an EMBL/GenBank/DDBJ whole genome shotgun (WGS) entry which is preliminary data.</text>
</comment>
<evidence type="ECO:0000313" key="11">
    <source>
        <dbReference type="EMBL" id="PWJ95066.1"/>
    </source>
</evidence>
<dbReference type="PROSITE" id="PS50111">
    <property type="entry name" value="CHEMOTAXIS_TRANSDUC_2"/>
    <property type="match status" value="1"/>
</dbReference>
<feature type="domain" description="Methyl-accepting transducer" evidence="8">
    <location>
        <begin position="372"/>
        <end position="608"/>
    </location>
</feature>
<dbReference type="Gene3D" id="1.10.287.950">
    <property type="entry name" value="Methyl-accepting chemotaxis protein"/>
    <property type="match status" value="1"/>
</dbReference>
<evidence type="ECO:0000256" key="6">
    <source>
        <dbReference type="SAM" id="Coils"/>
    </source>
</evidence>
<dbReference type="Gene3D" id="6.10.340.10">
    <property type="match status" value="1"/>
</dbReference>
<dbReference type="InterPro" id="IPR000727">
    <property type="entry name" value="T_SNARE_dom"/>
</dbReference>
<keyword evidence="7" id="KW-1133">Transmembrane helix</keyword>
<evidence type="ECO:0000256" key="4">
    <source>
        <dbReference type="ARBA" id="ARBA00029447"/>
    </source>
</evidence>
<keyword evidence="2" id="KW-1003">Cell membrane</keyword>
<comment type="subcellular location">
    <subcellularLocation>
        <location evidence="1">Cell inner membrane</location>
        <topology evidence="1">Multi-pass membrane protein</topology>
    </subcellularLocation>
</comment>
<feature type="domain" description="HAMP" evidence="10">
    <location>
        <begin position="301"/>
        <end position="353"/>
    </location>
</feature>
<dbReference type="PANTHER" id="PTHR32089">
    <property type="entry name" value="METHYL-ACCEPTING CHEMOTAXIS PROTEIN MCPB"/>
    <property type="match status" value="1"/>
</dbReference>
<dbReference type="RefSeq" id="WP_109604604.1">
    <property type="nucleotide sequence ID" value="NZ_JAMHJO010000002.1"/>
</dbReference>
<accession>A0AA45C725</accession>
<keyword evidence="6" id="KW-0175">Coiled coil</keyword>
<dbReference type="GO" id="GO:0005886">
    <property type="term" value="C:plasma membrane"/>
    <property type="evidence" value="ECO:0007669"/>
    <property type="project" value="UniProtKB-SubCell"/>
</dbReference>
<dbReference type="InterPro" id="IPR003660">
    <property type="entry name" value="HAMP_dom"/>
</dbReference>
<dbReference type="PROSITE" id="PS50192">
    <property type="entry name" value="T_SNARE"/>
    <property type="match status" value="1"/>
</dbReference>
<evidence type="ECO:0000256" key="3">
    <source>
        <dbReference type="ARBA" id="ARBA00023224"/>
    </source>
</evidence>
<dbReference type="PROSITE" id="PS50885">
    <property type="entry name" value="HAMP"/>
    <property type="match status" value="1"/>
</dbReference>
<keyword evidence="7" id="KW-0812">Transmembrane</keyword>
<evidence type="ECO:0000256" key="7">
    <source>
        <dbReference type="SAM" id="Phobius"/>
    </source>
</evidence>
<keyword evidence="7" id="KW-0472">Membrane</keyword>
<dbReference type="CDD" id="cd06225">
    <property type="entry name" value="HAMP"/>
    <property type="match status" value="1"/>
</dbReference>
<dbReference type="Proteomes" id="UP000245921">
    <property type="component" value="Unassembled WGS sequence"/>
</dbReference>
<feature type="domain" description="T-SNARE coiled-coil homology" evidence="9">
    <location>
        <begin position="517"/>
        <end position="579"/>
    </location>
</feature>
<organism evidence="11 12">
    <name type="scientific">Oceanotoga teriensis</name>
    <dbReference type="NCBI Taxonomy" id="515440"/>
    <lineage>
        <taxon>Bacteria</taxon>
        <taxon>Thermotogati</taxon>
        <taxon>Thermotogota</taxon>
        <taxon>Thermotogae</taxon>
        <taxon>Petrotogales</taxon>
        <taxon>Petrotogaceae</taxon>
        <taxon>Oceanotoga</taxon>
    </lineage>
</organism>
<dbReference type="SUPFAM" id="SSF58104">
    <property type="entry name" value="Methyl-accepting chemotaxis protein (MCP) signaling domain"/>
    <property type="match status" value="1"/>
</dbReference>
<gene>
    <name evidence="11" type="ORF">C7380_10721</name>
</gene>
<keyword evidence="2" id="KW-0997">Cell inner membrane</keyword>
<feature type="transmembrane region" description="Helical" evidence="7">
    <location>
        <begin position="277"/>
        <end position="299"/>
    </location>
</feature>
<evidence type="ECO:0000259" key="10">
    <source>
        <dbReference type="PROSITE" id="PS50885"/>
    </source>
</evidence>
<evidence type="ECO:0000256" key="2">
    <source>
        <dbReference type="ARBA" id="ARBA00022519"/>
    </source>
</evidence>
<dbReference type="PANTHER" id="PTHR32089:SF112">
    <property type="entry name" value="LYSOZYME-LIKE PROTEIN-RELATED"/>
    <property type="match status" value="1"/>
</dbReference>
<evidence type="ECO:0000259" key="8">
    <source>
        <dbReference type="PROSITE" id="PS50111"/>
    </source>
</evidence>
<keyword evidence="12" id="KW-1185">Reference proteome</keyword>
<dbReference type="Pfam" id="PF00015">
    <property type="entry name" value="MCPsignal"/>
    <property type="match status" value="1"/>
</dbReference>
<dbReference type="SMART" id="SM00304">
    <property type="entry name" value="HAMP"/>
    <property type="match status" value="1"/>
</dbReference>
<dbReference type="GO" id="GO:0007165">
    <property type="term" value="P:signal transduction"/>
    <property type="evidence" value="ECO:0007669"/>
    <property type="project" value="UniProtKB-KW"/>
</dbReference>
<protein>
    <submittedName>
        <fullName evidence="11">Methyl-accepting chemotaxis protein</fullName>
    </submittedName>
</protein>
<dbReference type="Pfam" id="PF00672">
    <property type="entry name" value="HAMP"/>
    <property type="match status" value="1"/>
</dbReference>
<dbReference type="EMBL" id="QGGI01000007">
    <property type="protein sequence ID" value="PWJ95066.1"/>
    <property type="molecule type" value="Genomic_DNA"/>
</dbReference>
<name>A0AA45C725_9BACT</name>
<sequence>MKKIRLKISLGNILITFVSLITVVLISSYFVSNMLVNTQKEKSLYEIERVKSSLELFIQTKEIMNSNFTNSFMGGIDLELAKFSNIIVAKHIENNFELYKSFIEKVEGINESFIIINPDFLRDKKLYSIYYKDEKFSKNSIELNDLNDINYSWFYNLKPENDEVWLFRELDKSVDFIKGFFSEDGTFVGISLLNFKIDYLINIIEKDINEGTKFLLGNSTVNFIDNNINLHYNKEVNFVIENISGKDYFLNSKILNNGWFLSLYFPKELIFSLRDRYIYIMSMITLITVIFSFIISFFVSSKVSKPIISISKSMEEFSKGNLNVKTDIKGNDEISIMGKNFNIMANNFRSTVISLKDLLDSLFKSMQTLENTSKNSIQNSIKISKDNSLIESSSSEVSIVVEEISLSIHEISSSAKALYHLSDELSKSTFEGRESAQKGVIGLNDISKLMKETSEKSIETKNNVDNFIEKMKSINEIIGSINAITEQTNLLALNAAIEAARAGEAGKGFAVVASEIRKLAEQSSNSTFKISSILKELNEKSKAVSNSTNMTTEYINNVDSNIEEISFRFKDILKRISEIKHDTDDIKESSKGQSASTEEINVAIERASEMITNIERNIKNINVELDIQSDEVNDVKAISKDLLSVYDSIKKSISSFEV</sequence>
<dbReference type="AlphaFoldDB" id="A0AA45C725"/>
<keyword evidence="3 5" id="KW-0807">Transducer</keyword>
<evidence type="ECO:0000256" key="5">
    <source>
        <dbReference type="PROSITE-ProRule" id="PRU00284"/>
    </source>
</evidence>
<dbReference type="SMART" id="SM00283">
    <property type="entry name" value="MA"/>
    <property type="match status" value="1"/>
</dbReference>
<proteinExistence type="inferred from homology"/>
<feature type="coiled-coil region" evidence="6">
    <location>
        <begin position="604"/>
        <end position="631"/>
    </location>
</feature>
<evidence type="ECO:0000256" key="1">
    <source>
        <dbReference type="ARBA" id="ARBA00004429"/>
    </source>
</evidence>
<dbReference type="CDD" id="cd11386">
    <property type="entry name" value="MCP_signal"/>
    <property type="match status" value="1"/>
</dbReference>
<comment type="similarity">
    <text evidence="4">Belongs to the methyl-accepting chemotaxis (MCP) protein family.</text>
</comment>
<dbReference type="InterPro" id="IPR004089">
    <property type="entry name" value="MCPsignal_dom"/>
</dbReference>
<evidence type="ECO:0000259" key="9">
    <source>
        <dbReference type="PROSITE" id="PS50192"/>
    </source>
</evidence>
<feature type="transmembrane region" description="Helical" evidence="7">
    <location>
        <begin position="12"/>
        <end position="31"/>
    </location>
</feature>
<evidence type="ECO:0000313" key="12">
    <source>
        <dbReference type="Proteomes" id="UP000245921"/>
    </source>
</evidence>
<reference evidence="11 12" key="1">
    <citation type="submission" date="2018-05" db="EMBL/GenBank/DDBJ databases">
        <title>Genomic Encyclopedia of Type Strains, Phase IV (KMG-IV): sequencing the most valuable type-strain genomes for metagenomic binning, comparative biology and taxonomic classification.</title>
        <authorList>
            <person name="Goeker M."/>
        </authorList>
    </citation>
    <scope>NUCLEOTIDE SEQUENCE [LARGE SCALE GENOMIC DNA]</scope>
    <source>
        <strain evidence="11 12">DSM 24906</strain>
    </source>
</reference>